<feature type="non-terminal residue" evidence="1">
    <location>
        <position position="143"/>
    </location>
</feature>
<organism evidence="1 2">
    <name type="scientific">Natronospira elongata</name>
    <dbReference type="NCBI Taxonomy" id="3110268"/>
    <lineage>
        <taxon>Bacteria</taxon>
        <taxon>Pseudomonadati</taxon>
        <taxon>Pseudomonadota</taxon>
        <taxon>Gammaproteobacteria</taxon>
        <taxon>Natronospirales</taxon>
        <taxon>Natronospiraceae</taxon>
        <taxon>Natronospira</taxon>
    </lineage>
</organism>
<accession>A0AAP6MN29</accession>
<evidence type="ECO:0000313" key="1">
    <source>
        <dbReference type="EMBL" id="MEA5446907.1"/>
    </source>
</evidence>
<proteinExistence type="predicted"/>
<sequence length="143" mass="15739">MAKDFICIATGNGVANLPVLLDLAKPEDKIHWLASPQATEQEWIKHPHQILWDRGFRNQDVLRGMAHAHDIHRGLSKQIDKVSDEVILVSNGGTKPMQIALITGRNGSLYMIESKRSQIMSGGGGSIRKELDARAHNIRAAGT</sequence>
<name>A0AAP6MN29_9GAMM</name>
<dbReference type="AlphaFoldDB" id="A0AAP6MN29"/>
<gene>
    <name evidence="1" type="ORF">VCB98_13850</name>
</gene>
<dbReference type="RefSeq" id="WP_346053530.1">
    <property type="nucleotide sequence ID" value="NZ_JAYGII010000088.1"/>
</dbReference>
<comment type="caution">
    <text evidence="1">The sequence shown here is derived from an EMBL/GenBank/DDBJ whole genome shotgun (WGS) entry which is preliminary data.</text>
</comment>
<protein>
    <submittedName>
        <fullName evidence="1">Uncharacterized protein</fullName>
    </submittedName>
</protein>
<evidence type="ECO:0000313" key="2">
    <source>
        <dbReference type="Proteomes" id="UP001302316"/>
    </source>
</evidence>
<dbReference type="EMBL" id="JAYGII010000088">
    <property type="protein sequence ID" value="MEA5446907.1"/>
    <property type="molecule type" value="Genomic_DNA"/>
</dbReference>
<dbReference type="Proteomes" id="UP001302316">
    <property type="component" value="Unassembled WGS sequence"/>
</dbReference>
<reference evidence="1 2" key="1">
    <citation type="submission" date="2023-12" db="EMBL/GenBank/DDBJ databases">
        <title>Whole-genome sequencing of halo(alkali)philic microorganisms from hypersaline lakes.</title>
        <authorList>
            <person name="Sorokin D.Y."/>
            <person name="Merkel A.Y."/>
            <person name="Messina E."/>
            <person name="Yakimov M."/>
        </authorList>
    </citation>
    <scope>NUCLEOTIDE SEQUENCE [LARGE SCALE GENOMIC DNA]</scope>
    <source>
        <strain evidence="1 2">AB-CW1</strain>
    </source>
</reference>
<keyword evidence="2" id="KW-1185">Reference proteome</keyword>